<evidence type="ECO:0000313" key="4">
    <source>
        <dbReference type="Proteomes" id="UP000471190"/>
    </source>
</evidence>
<protein>
    <submittedName>
        <fullName evidence="3">Uncharacterized protein</fullName>
    </submittedName>
</protein>
<name>A0A6P1C7U7_RHITR</name>
<dbReference type="Proteomes" id="UP000526625">
    <property type="component" value="Unassembled WGS sequence"/>
</dbReference>
<dbReference type="EMBL" id="JAADZA010000014">
    <property type="protein sequence ID" value="NEV12302.1"/>
    <property type="molecule type" value="Genomic_DNA"/>
</dbReference>
<keyword evidence="5" id="KW-1185">Reference proteome</keyword>
<evidence type="ECO:0000313" key="5">
    <source>
        <dbReference type="Proteomes" id="UP000526625"/>
    </source>
</evidence>
<dbReference type="EMBL" id="JACHBF010000003">
    <property type="protein sequence ID" value="MBB6490829.1"/>
    <property type="molecule type" value="Genomic_DNA"/>
</dbReference>
<reference evidence="3 4" key="1">
    <citation type="submission" date="2020-02" db="EMBL/GenBank/DDBJ databases">
        <title>Draft genome sequence of Rhizobium tropici.</title>
        <authorList>
            <person name="Khayi S."/>
            <person name="Jemo M."/>
        </authorList>
    </citation>
    <scope>NUCLEOTIDE SEQUENCE [LARGE SCALE GENOMIC DNA]</scope>
    <source>
        <strain evidence="3 4">A12</strain>
    </source>
</reference>
<dbReference type="RefSeq" id="WP_015342552.1">
    <property type="nucleotide sequence ID" value="NZ_JAADZA010000014.1"/>
</dbReference>
<feature type="region of interest" description="Disordered" evidence="1">
    <location>
        <begin position="1"/>
        <end position="45"/>
    </location>
</feature>
<evidence type="ECO:0000256" key="1">
    <source>
        <dbReference type="SAM" id="MobiDB-lite"/>
    </source>
</evidence>
<organism evidence="3 4">
    <name type="scientific">Rhizobium tropici</name>
    <dbReference type="NCBI Taxonomy" id="398"/>
    <lineage>
        <taxon>Bacteria</taxon>
        <taxon>Pseudomonadati</taxon>
        <taxon>Pseudomonadota</taxon>
        <taxon>Alphaproteobacteria</taxon>
        <taxon>Hyphomicrobiales</taxon>
        <taxon>Rhizobiaceae</taxon>
        <taxon>Rhizobium/Agrobacterium group</taxon>
        <taxon>Rhizobium</taxon>
    </lineage>
</organism>
<dbReference type="Proteomes" id="UP000471190">
    <property type="component" value="Unassembled WGS sequence"/>
</dbReference>
<dbReference type="AlphaFoldDB" id="A0A6P1C7U7"/>
<accession>A0A6P1C7U7</accession>
<gene>
    <name evidence="2" type="ORF">GGD45_001226</name>
    <name evidence="3" type="ORF">GXW80_15020</name>
</gene>
<proteinExistence type="predicted"/>
<feature type="compositionally biased region" description="Polar residues" evidence="1">
    <location>
        <begin position="1"/>
        <end position="22"/>
    </location>
</feature>
<sequence>MSNVSRTGTDDVNNATSRTTFGRSVESKAQLRDAAALSSPGDGTETLNIYRLEPIAAPDDPRWDNAPNQGTIIVAARSSGDARIVATGRELDFMEVDAAPAEDVTTSNASAFRDDKLYTVIEISRGRTGLKRGVLEGEVSVDTILPTQVDR</sequence>
<reference evidence="2 5" key="2">
    <citation type="submission" date="2020-08" db="EMBL/GenBank/DDBJ databases">
        <title>Genomic Encyclopedia of Type Strains, Phase IV (KMG-V): Genome sequencing to study the core and pangenomes of soil and plant-associated prokaryotes.</title>
        <authorList>
            <person name="Whitman W."/>
        </authorList>
    </citation>
    <scope>NUCLEOTIDE SEQUENCE [LARGE SCALE GENOMIC DNA]</scope>
    <source>
        <strain evidence="2 5">SEMIA 4059</strain>
    </source>
</reference>
<comment type="caution">
    <text evidence="3">The sequence shown here is derived from an EMBL/GenBank/DDBJ whole genome shotgun (WGS) entry which is preliminary data.</text>
</comment>
<evidence type="ECO:0000313" key="3">
    <source>
        <dbReference type="EMBL" id="NEV12302.1"/>
    </source>
</evidence>
<evidence type="ECO:0000313" key="2">
    <source>
        <dbReference type="EMBL" id="MBB6490829.1"/>
    </source>
</evidence>